<comment type="caution">
    <text evidence="3">The sequence shown here is derived from an EMBL/GenBank/DDBJ whole genome shotgun (WGS) entry which is preliminary data.</text>
</comment>
<evidence type="ECO:0000313" key="3">
    <source>
        <dbReference type="EMBL" id="NLZ24377.1"/>
    </source>
</evidence>
<proteinExistence type="predicted"/>
<dbReference type="EMBL" id="JAAZIL010000034">
    <property type="protein sequence ID" value="NLZ24377.1"/>
    <property type="molecule type" value="Genomic_DNA"/>
</dbReference>
<evidence type="ECO:0000313" key="4">
    <source>
        <dbReference type="Proteomes" id="UP000564033"/>
    </source>
</evidence>
<keyword evidence="1" id="KW-0472">Membrane</keyword>
<feature type="chain" id="PRO_5032384061" evidence="2">
    <location>
        <begin position="25"/>
        <end position="80"/>
    </location>
</feature>
<protein>
    <submittedName>
        <fullName evidence="3">Uncharacterized protein</fullName>
    </submittedName>
</protein>
<name>A0A847VDG0_9BACT</name>
<dbReference type="Proteomes" id="UP000564033">
    <property type="component" value="Unassembled WGS sequence"/>
</dbReference>
<keyword evidence="1" id="KW-0812">Transmembrane</keyword>
<accession>A0A847VDG0</accession>
<dbReference type="AlphaFoldDB" id="A0A847VDG0"/>
<gene>
    <name evidence="3" type="ORF">GX888_01335</name>
</gene>
<feature type="transmembrane region" description="Helical" evidence="1">
    <location>
        <begin position="48"/>
        <end position="69"/>
    </location>
</feature>
<evidence type="ECO:0000256" key="2">
    <source>
        <dbReference type="SAM" id="SignalP"/>
    </source>
</evidence>
<sequence length="80" mass="8830">MRKLITIVLTIATFLFINVPSVLADANPYGPYQPYEPHKPIPTGFDDTSIFYIAALVTFTVGMSILAIIKHLKAKHSANL</sequence>
<keyword evidence="2" id="KW-0732">Signal</keyword>
<keyword evidence="1" id="KW-1133">Transmembrane helix</keyword>
<organism evidence="3 4">
    <name type="scientific">Candidatus Dojkabacteria bacterium</name>
    <dbReference type="NCBI Taxonomy" id="2099670"/>
    <lineage>
        <taxon>Bacteria</taxon>
        <taxon>Candidatus Dojkabacteria</taxon>
    </lineage>
</organism>
<evidence type="ECO:0000256" key="1">
    <source>
        <dbReference type="SAM" id="Phobius"/>
    </source>
</evidence>
<reference evidence="3 4" key="1">
    <citation type="journal article" date="2020" name="Biotechnol. Biofuels">
        <title>New insights from the biogas microbiome by comprehensive genome-resolved metagenomics of nearly 1600 species originating from multiple anaerobic digesters.</title>
        <authorList>
            <person name="Campanaro S."/>
            <person name="Treu L."/>
            <person name="Rodriguez-R L.M."/>
            <person name="Kovalovszki A."/>
            <person name="Ziels R.M."/>
            <person name="Maus I."/>
            <person name="Zhu X."/>
            <person name="Kougias P.G."/>
            <person name="Basile A."/>
            <person name="Luo G."/>
            <person name="Schluter A."/>
            <person name="Konstantinidis K.T."/>
            <person name="Angelidaki I."/>
        </authorList>
    </citation>
    <scope>NUCLEOTIDE SEQUENCE [LARGE SCALE GENOMIC DNA]</scope>
    <source>
        <strain evidence="3">AS19jrsBPTG_9</strain>
    </source>
</reference>
<feature type="signal peptide" evidence="2">
    <location>
        <begin position="1"/>
        <end position="24"/>
    </location>
</feature>